<evidence type="ECO:0000256" key="1">
    <source>
        <dbReference type="ARBA" id="ARBA00023239"/>
    </source>
</evidence>
<dbReference type="GO" id="GO:0016803">
    <property type="term" value="F:ether hydrolase activity"/>
    <property type="evidence" value="ECO:0007669"/>
    <property type="project" value="TreeGrafter"/>
</dbReference>
<sequence length="475" mass="51106">MSPVGDQAADIAGSQPGSFSARNPAFCVQTAYHGNMEKDMTLRIETVRSLPDEARLIRDQVFIQEQGFTKEFDADDERAAHLIAFVDDQAAGTCRLLMENDGCHLQRLAVLPKFRSCGVASALVSESERQALACGAGQVILHAQLQAEPFYRKNGYVRITEPDLEDEGVPHIWMRHTLKQGTDRITEQSNPASARFSSMSALEAVRLMNREDARVLEVIQEKAPEIARMAEDITSSLRQGGRLIYAGAGTSGRLGVLDAVECPPTFGVDYDRVIGLVAGGVSAFGIPDETAEDSEEAGAAALEALHSGPRDFVLGIAASGRTPFVMGALRSARKHGSSVAAIVCTPDSPFAAVAPVLSLVCGPEIITGSTRLKAGTACKLVLNMLSTIVFTRLGCVYGNEMVDMRPDNEKLKVRAIDMLMRITGCSRTESEELLVPGRSVKTAAVMHRLRVDEETARQLLETAGGRLEDVEGGGF</sequence>
<organism evidence="6 7">
    <name type="scientific">Faecalibaculum rodentium</name>
    <dbReference type="NCBI Taxonomy" id="1702221"/>
    <lineage>
        <taxon>Bacteria</taxon>
        <taxon>Bacillati</taxon>
        <taxon>Bacillota</taxon>
        <taxon>Erysipelotrichia</taxon>
        <taxon>Erysipelotrichales</taxon>
        <taxon>Erysipelotrichaceae</taxon>
        <taxon>Faecalibaculum</taxon>
    </lineage>
</organism>
<dbReference type="PROSITE" id="PS51464">
    <property type="entry name" value="SIS"/>
    <property type="match status" value="1"/>
</dbReference>
<gene>
    <name evidence="3" type="primary">murQ</name>
    <name evidence="6" type="ORF">AALO17_25360</name>
</gene>
<accession>A0A140DYE3</accession>
<keyword evidence="2 3" id="KW-0119">Carbohydrate metabolism</keyword>
<dbReference type="STRING" id="1702221.AALO17_25360"/>
<dbReference type="GO" id="GO:0009254">
    <property type="term" value="P:peptidoglycan turnover"/>
    <property type="evidence" value="ECO:0007669"/>
    <property type="project" value="TreeGrafter"/>
</dbReference>
<dbReference type="NCBIfam" id="NF003915">
    <property type="entry name" value="PRK05441.1"/>
    <property type="match status" value="1"/>
</dbReference>
<comment type="pathway">
    <text evidence="3">Amino-sugar metabolism; N-acetylmuramate degradation.</text>
</comment>
<comment type="miscellaneous">
    <text evidence="3">A lyase-type mechanism (elimination/hydration) is suggested for the cleavage of the lactyl ether bond of MurNAc 6-phosphate, with the formation of an alpha,beta-unsaturated aldehyde intermediate with (E)-stereochemistry, followed by the syn addition of water to give product.</text>
</comment>
<dbReference type="InterPro" id="IPR000182">
    <property type="entry name" value="GNAT_dom"/>
</dbReference>
<evidence type="ECO:0000313" key="7">
    <source>
        <dbReference type="Proteomes" id="UP000069771"/>
    </source>
</evidence>
<dbReference type="SUPFAM" id="SSF55729">
    <property type="entry name" value="Acyl-CoA N-acyltransferases (Nat)"/>
    <property type="match status" value="1"/>
</dbReference>
<dbReference type="GO" id="GO:0016747">
    <property type="term" value="F:acyltransferase activity, transferring groups other than amino-acyl groups"/>
    <property type="evidence" value="ECO:0007669"/>
    <property type="project" value="InterPro"/>
</dbReference>
<feature type="active site" description="Proton donor" evidence="3">
    <location>
        <position position="261"/>
    </location>
</feature>
<dbReference type="InterPro" id="IPR001347">
    <property type="entry name" value="SIS_dom"/>
</dbReference>
<dbReference type="Proteomes" id="UP000069771">
    <property type="component" value="Chromosome"/>
</dbReference>
<dbReference type="Gene3D" id="3.40.630.30">
    <property type="match status" value="1"/>
</dbReference>
<dbReference type="PANTHER" id="PTHR10088">
    <property type="entry name" value="GLUCOKINASE REGULATORY PROTEIN"/>
    <property type="match status" value="1"/>
</dbReference>
<dbReference type="UniPathway" id="UPA00342"/>
<reference evidence="6 7" key="1">
    <citation type="journal article" date="2016" name="Gut Pathog.">
        <title>Whole genome sequencing of "Faecalibaculum rodentium" ALO17, isolated from C57BL/6J laboratory mouse feces.</title>
        <authorList>
            <person name="Lim S."/>
            <person name="Chang D.H."/>
            <person name="Ahn S."/>
            <person name="Kim B.C."/>
        </authorList>
    </citation>
    <scope>NUCLEOTIDE SEQUENCE [LARGE SCALE GENOMIC DNA]</scope>
    <source>
        <strain evidence="6 7">Alo17</strain>
    </source>
</reference>
<dbReference type="PANTHER" id="PTHR10088:SF4">
    <property type="entry name" value="GLUCOKINASE REGULATORY PROTEIN"/>
    <property type="match status" value="1"/>
</dbReference>
<dbReference type="EC" id="4.2.1.126" evidence="3"/>
<dbReference type="GO" id="GO:0046348">
    <property type="term" value="P:amino sugar catabolic process"/>
    <property type="evidence" value="ECO:0007669"/>
    <property type="project" value="InterPro"/>
</dbReference>
<feature type="domain" description="N-acetyltransferase" evidence="4">
    <location>
        <begin position="40"/>
        <end position="179"/>
    </location>
</feature>
<dbReference type="Pfam" id="PF22645">
    <property type="entry name" value="GKRP_SIS_N"/>
    <property type="match status" value="1"/>
</dbReference>
<dbReference type="Pfam" id="PF13673">
    <property type="entry name" value="Acetyltransf_10"/>
    <property type="match status" value="1"/>
</dbReference>
<dbReference type="EMBL" id="CP011391">
    <property type="protein sequence ID" value="AMK55670.1"/>
    <property type="molecule type" value="Genomic_DNA"/>
</dbReference>
<comment type="similarity">
    <text evidence="3">Belongs to the GCKR-like family. MurNAc-6-P etherase subfamily.</text>
</comment>
<evidence type="ECO:0000256" key="2">
    <source>
        <dbReference type="ARBA" id="ARBA00023277"/>
    </source>
</evidence>
<dbReference type="KEGG" id="fro:AALO17_25360"/>
<dbReference type="Gene3D" id="3.40.50.10490">
    <property type="entry name" value="Glucose-6-phosphate isomerase like protein, domain 1"/>
    <property type="match status" value="1"/>
</dbReference>
<dbReference type="GO" id="GO:0097367">
    <property type="term" value="F:carbohydrate derivative binding"/>
    <property type="evidence" value="ECO:0007669"/>
    <property type="project" value="InterPro"/>
</dbReference>
<name>A0A140DYE3_9FIRM</name>
<dbReference type="HAMAP" id="MF_00068">
    <property type="entry name" value="MurQ"/>
    <property type="match status" value="1"/>
</dbReference>
<comment type="catalytic activity">
    <reaction evidence="3">
        <text>N-acetyl-D-muramate 6-phosphate + H2O = N-acetyl-D-glucosamine 6-phosphate + (R)-lactate</text>
        <dbReference type="Rhea" id="RHEA:26410"/>
        <dbReference type="ChEBI" id="CHEBI:15377"/>
        <dbReference type="ChEBI" id="CHEBI:16004"/>
        <dbReference type="ChEBI" id="CHEBI:57513"/>
        <dbReference type="ChEBI" id="CHEBI:58722"/>
        <dbReference type="EC" id="4.2.1.126"/>
    </reaction>
</comment>
<dbReference type="Gene3D" id="1.10.8.1080">
    <property type="match status" value="1"/>
</dbReference>
<dbReference type="InterPro" id="IPR016181">
    <property type="entry name" value="Acyl_CoA_acyltransferase"/>
</dbReference>
<comment type="subunit">
    <text evidence="3">Homodimer.</text>
</comment>
<dbReference type="SUPFAM" id="SSF53697">
    <property type="entry name" value="SIS domain"/>
    <property type="match status" value="1"/>
</dbReference>
<dbReference type="GO" id="GO:0016835">
    <property type="term" value="F:carbon-oxygen lyase activity"/>
    <property type="evidence" value="ECO:0007669"/>
    <property type="project" value="UniProtKB-UniRule"/>
</dbReference>
<dbReference type="CDD" id="cd04301">
    <property type="entry name" value="NAT_SF"/>
    <property type="match status" value="1"/>
</dbReference>
<dbReference type="PATRIC" id="fig|1702221.3.peg.2466"/>
<dbReference type="InterPro" id="IPR040190">
    <property type="entry name" value="MURQ/GCKR"/>
</dbReference>
<dbReference type="InterPro" id="IPR046348">
    <property type="entry name" value="SIS_dom_sf"/>
</dbReference>
<evidence type="ECO:0000256" key="3">
    <source>
        <dbReference type="HAMAP-Rule" id="MF_00068"/>
    </source>
</evidence>
<dbReference type="GO" id="GO:0097173">
    <property type="term" value="P:N-acetylmuramic acid catabolic process"/>
    <property type="evidence" value="ECO:0007669"/>
    <property type="project" value="UniProtKB-UniPathway"/>
</dbReference>
<evidence type="ECO:0000259" key="4">
    <source>
        <dbReference type="PROSITE" id="PS51186"/>
    </source>
</evidence>
<evidence type="ECO:0000313" key="6">
    <source>
        <dbReference type="EMBL" id="AMK55670.1"/>
    </source>
</evidence>
<dbReference type="AlphaFoldDB" id="A0A140DYE3"/>
<comment type="function">
    <text evidence="3">Specifically catalyzes the cleavage of the D-lactyl ether substituent of MurNAc 6-phosphate, producing GlcNAc 6-phosphate and D-lactate.</text>
</comment>
<dbReference type="PROSITE" id="PS51186">
    <property type="entry name" value="GNAT"/>
    <property type="match status" value="1"/>
</dbReference>
<dbReference type="PROSITE" id="PS01272">
    <property type="entry name" value="GCKR"/>
    <property type="match status" value="1"/>
</dbReference>
<protein>
    <recommendedName>
        <fullName evidence="3">N-acetylmuramic acid 6-phosphate etherase</fullName>
        <shortName evidence="3">MurNAc-6-P etherase</shortName>
        <ecNumber evidence="3">4.2.1.126</ecNumber>
    </recommendedName>
    <alternativeName>
        <fullName evidence="3">N-acetylmuramic acid 6-phosphate hydrolase</fullName>
    </alternativeName>
    <alternativeName>
        <fullName evidence="3">N-acetylmuramic acid 6-phosphate lyase</fullName>
    </alternativeName>
</protein>
<dbReference type="InterPro" id="IPR005488">
    <property type="entry name" value="Etherase_MurQ"/>
</dbReference>
<feature type="domain" description="SIS" evidence="5">
    <location>
        <begin position="233"/>
        <end position="395"/>
    </location>
</feature>
<keyword evidence="7" id="KW-1185">Reference proteome</keyword>
<dbReference type="InterPro" id="IPR005486">
    <property type="entry name" value="Glucokinase_regulatory_CS"/>
</dbReference>
<dbReference type="CDD" id="cd05007">
    <property type="entry name" value="SIS_Etherase"/>
    <property type="match status" value="1"/>
</dbReference>
<keyword evidence="1 3" id="KW-0456">Lyase</keyword>
<proteinExistence type="inferred from homology"/>
<dbReference type="NCBIfam" id="NF009222">
    <property type="entry name" value="PRK12570.1"/>
    <property type="match status" value="1"/>
</dbReference>
<evidence type="ECO:0000259" key="5">
    <source>
        <dbReference type="PROSITE" id="PS51464"/>
    </source>
</evidence>
<dbReference type="NCBIfam" id="TIGR00274">
    <property type="entry name" value="N-acetylmuramic acid 6-phosphate etherase"/>
    <property type="match status" value="1"/>
</dbReference>
<feature type="active site" evidence="3">
    <location>
        <position position="292"/>
    </location>
</feature>